<keyword evidence="2" id="KW-1185">Reference proteome</keyword>
<evidence type="ECO:0000313" key="1">
    <source>
        <dbReference type="EMBL" id="KAJ8642800.1"/>
    </source>
</evidence>
<dbReference type="EMBL" id="CM056810">
    <property type="protein sequence ID" value="KAJ8642800.1"/>
    <property type="molecule type" value="Genomic_DNA"/>
</dbReference>
<name>A0ACC2MBK4_PERAE</name>
<gene>
    <name evidence="1" type="ORF">MRB53_004548</name>
</gene>
<evidence type="ECO:0000313" key="2">
    <source>
        <dbReference type="Proteomes" id="UP001234297"/>
    </source>
</evidence>
<protein>
    <submittedName>
        <fullName evidence="1">Uncharacterized protein</fullName>
    </submittedName>
</protein>
<sequence>MYLNLMRRSFKDSLKVLEADIQHANTLASEFPREYDGACLQMRMSYSPAAHLFLFLVQWTDCSLAGALGLLRVLIYKVYVDGTTTMSVHERKASIKEFYAVIFPSLLQLQSGITDMEDRKQKAVCMERYRRRDDEERRQYSEVEAEREEECGICMELNSKIVLPNCIHAMCMKCYREWHSRSQSCPFCRDSLKRVNSGDLWIFTDSREVVLVVPHPCNPTHSPVVESVMINDSANVTDTLALLAFKQQIRRDPVHPLSTWNDSLPFCQWQGIICGRRHPHRVAAMNLTGLQLVGPLSPFIANLTFLRVIDLSDNELHGQIPQEFGRLFRLRGLNLSYNSMTGEIPANLTHCRRLRMISFSFNKLTGKIPVELGSLSRLKWLANGSNNLTGSIPTSLGNLSSLTHFSLGTNELEGYIPKQLGQLRNLYFFEAQDNKLSGTIPPTLFNLSSIAVLSVPANQLSGSLPPDLGATLPNLVGFYVGGNRFTGPIPISMSNASRLERLELSENQFSGSIPTNLGRLGGLRALNLEDNLLGSGEADDMSSLSSLTNCSFLEILSVAKNRLAGALPSSITNLSTNLEGLFLSENQITGSIPTGIGNLFNLIYLGMSSNLMTGMIPEGIGKLNNLQILDLSRNKFSKEFPSFIGNNTQLSKLLLGENNLEGSIPSTLENCQRLSQLYLGFNNLVGYIPKEIFSNTTLQKLNLDANSLVGSLPMEAGNLNGLSILSVSNNKLSGEIPKSLDNCLGLENLFLDGNFFHGTFPSLSSLKGMLRLDISRNNFSGRIPEYIEKLPYMEYLNLSYNDFEGQVPQEGIFKIASAVSVIGNRKLCGGSPALLLPTCPSQDSKKQRWRFSTGRMIALIIGSVLCLVLLSSIVFYCLRKSKKHPHPHPVPDPLEEQLLRISYGDLCKATDGFPSANLIGVESYGSLYKGSLDRIGKAIYKGFLDRIGNTVAVKVLNLQWRGASKSYIAECKALRNVRHRNLLKIHTVCSSIDSKGDDFKALVLDYMANGSLDQWLHPCIGEQHQSKNLSLIQRLNIVVDVASAVDYLHNSCEKPIVHCDLKPSNILLDEDMNAHVGDFGSARFLYEVTSSCSENHTNSCSIKGTIGYVAPEYGMGGEVSTFGDIYSYGIVLLEIFTGKKPTDEIFNESLSLHQYAKLALPERTMEIVDQSLLLVEFEGLNESQTRTNAKGRLEMCLVSIISVGVACSMISIKDRMEIGDAMVEMQGIRDLYLGVGRNN</sequence>
<dbReference type="Proteomes" id="UP001234297">
    <property type="component" value="Chromosome 2"/>
</dbReference>
<comment type="caution">
    <text evidence="1">The sequence shown here is derived from an EMBL/GenBank/DDBJ whole genome shotgun (WGS) entry which is preliminary data.</text>
</comment>
<accession>A0ACC2MBK4</accession>
<proteinExistence type="predicted"/>
<organism evidence="1 2">
    <name type="scientific">Persea americana</name>
    <name type="common">Avocado</name>
    <dbReference type="NCBI Taxonomy" id="3435"/>
    <lineage>
        <taxon>Eukaryota</taxon>
        <taxon>Viridiplantae</taxon>
        <taxon>Streptophyta</taxon>
        <taxon>Embryophyta</taxon>
        <taxon>Tracheophyta</taxon>
        <taxon>Spermatophyta</taxon>
        <taxon>Magnoliopsida</taxon>
        <taxon>Magnoliidae</taxon>
        <taxon>Laurales</taxon>
        <taxon>Lauraceae</taxon>
        <taxon>Persea</taxon>
    </lineage>
</organism>
<reference evidence="1 2" key="1">
    <citation type="journal article" date="2022" name="Hortic Res">
        <title>A haplotype resolved chromosomal level avocado genome allows analysis of novel avocado genes.</title>
        <authorList>
            <person name="Nath O."/>
            <person name="Fletcher S.J."/>
            <person name="Hayward A."/>
            <person name="Shaw L.M."/>
            <person name="Masouleh A.K."/>
            <person name="Furtado A."/>
            <person name="Henry R.J."/>
            <person name="Mitter N."/>
        </authorList>
    </citation>
    <scope>NUCLEOTIDE SEQUENCE [LARGE SCALE GENOMIC DNA]</scope>
    <source>
        <strain evidence="2">cv. Hass</strain>
    </source>
</reference>